<dbReference type="SUPFAM" id="SSF53448">
    <property type="entry name" value="Nucleotide-diphospho-sugar transferases"/>
    <property type="match status" value="2"/>
</dbReference>
<dbReference type="PANTHER" id="PTHR43179">
    <property type="entry name" value="RHAMNOSYLTRANSFERASE WBBL"/>
    <property type="match status" value="1"/>
</dbReference>
<keyword evidence="3" id="KW-1185">Reference proteome</keyword>
<comment type="caution">
    <text evidence="2">The sequence shown here is derived from an EMBL/GenBank/DDBJ whole genome shotgun (WGS) entry which is preliminary data.</text>
</comment>
<feature type="domain" description="Glycosyltransferase 2-like" evidence="1">
    <location>
        <begin position="484"/>
        <end position="661"/>
    </location>
</feature>
<evidence type="ECO:0000313" key="3">
    <source>
        <dbReference type="Proteomes" id="UP001240171"/>
    </source>
</evidence>
<protein>
    <submittedName>
        <fullName evidence="2">Glycosyltransferase family 2 protein</fullName>
    </submittedName>
</protein>
<dbReference type="Gene3D" id="3.90.550.10">
    <property type="entry name" value="Spore Coat Polysaccharide Biosynthesis Protein SpsA, Chain A"/>
    <property type="match status" value="2"/>
</dbReference>
<dbReference type="Pfam" id="PF00535">
    <property type="entry name" value="Glycos_transf_2"/>
    <property type="match status" value="2"/>
</dbReference>
<sequence length="783" mass="89787">MLKPALKRMIILLSLLTGRKSKITLTPLSDLEGGDGVWRATGYDPAFMLHGWFAAGWNELFWYGETEDYIPLKLYWDSGQGFSESQSFVFGEIPKGKQAYRKLVYIPRDAVHVRIDPGEKKVQFVFRDIRMKKVTKAAIAWRSVKEYVGHRGFSYTTIAKLWGKGREVWRNEGLKAVWSRIKQNSGIEAKGSIGDYPQWMKESQESYRSTAFIQDNIASLPYQPLISVIVPVYNVDEVWLRKCLDSVLNQYYGNWELCIADDASTEPHIKPLLQEYMKKDNRIKVIFRDENGHISRSSNSALELAVGEYVALLDHDDELAREALYENVLLLNEHRDADVIYSDEDKISVKGERHNPFFKPDWMPDQLMGQMYTCHLSLYRKTLIDQVGGFRVGYEGSQDFDLTLRVAERTDRIYHIPKILYHWRTIPTSTASSSGSKDYTQDAGYRAVQDAIRRRGIPASVEPVAGRSNTYNVKYEPVGEPKVSIIIPTRNMASTLELCVQSIFEKTDYHNYEIVVVDNGSDEEEIFRLYERWTVQEPDRFKVHTLDIPFNYSRLNNFGVEQTTGELLLLLNNDIEVITASWLRDMAGQAIRPEIGAVGAALYYPDDTLQHGGVVLGIGGVAGHSHKHFPANHPGHFNRLCIPSNYTAVTAACLMLRKEVYLEVGGLEEQLQVAFNDVDLCLKIWSNGYNNIWLPDVRLYHYESKSRGYEDTPEKKARFSSEYEWIKAKWSDVLANDPAYNPNLADNREDFSIGHYPKGKYRNNQAVCRYPRKPLAITREVHS</sequence>
<dbReference type="CDD" id="cd04186">
    <property type="entry name" value="GT_2_like_c"/>
    <property type="match status" value="1"/>
</dbReference>
<evidence type="ECO:0000313" key="2">
    <source>
        <dbReference type="EMBL" id="MDO7908852.1"/>
    </source>
</evidence>
<dbReference type="PANTHER" id="PTHR43179:SF7">
    <property type="entry name" value="RHAMNOSYLTRANSFERASE WBBL"/>
    <property type="match status" value="1"/>
</dbReference>
<gene>
    <name evidence="2" type="ORF">Q5741_20930</name>
</gene>
<dbReference type="InterPro" id="IPR001173">
    <property type="entry name" value="Glyco_trans_2-like"/>
</dbReference>
<name>A0ABT9CHU5_9BACL</name>
<dbReference type="RefSeq" id="WP_305026075.1">
    <property type="nucleotide sequence ID" value="NZ_JAUQTB010000025.1"/>
</dbReference>
<dbReference type="Proteomes" id="UP001240171">
    <property type="component" value="Unassembled WGS sequence"/>
</dbReference>
<dbReference type="CDD" id="cd04184">
    <property type="entry name" value="GT2_RfbC_Mx_like"/>
    <property type="match status" value="1"/>
</dbReference>
<reference evidence="2 3" key="1">
    <citation type="submission" date="2023-07" db="EMBL/GenBank/DDBJ databases">
        <title>Paenibacillus sp. JX-17 nov. isolated from soil.</title>
        <authorList>
            <person name="Wan Y."/>
            <person name="Liu B."/>
        </authorList>
    </citation>
    <scope>NUCLEOTIDE SEQUENCE [LARGE SCALE GENOMIC DNA]</scope>
    <source>
        <strain evidence="2 3">JX-17</strain>
    </source>
</reference>
<dbReference type="EMBL" id="JAUQTB010000025">
    <property type="protein sequence ID" value="MDO7908852.1"/>
    <property type="molecule type" value="Genomic_DNA"/>
</dbReference>
<accession>A0ABT9CHU5</accession>
<evidence type="ECO:0000259" key="1">
    <source>
        <dbReference type="Pfam" id="PF00535"/>
    </source>
</evidence>
<dbReference type="InterPro" id="IPR029044">
    <property type="entry name" value="Nucleotide-diphossugar_trans"/>
</dbReference>
<feature type="domain" description="Glycosyltransferase 2-like" evidence="1">
    <location>
        <begin position="227"/>
        <end position="386"/>
    </location>
</feature>
<organism evidence="2 3">
    <name type="scientific">Paenibacillus lacisoli</name>
    <dbReference type="NCBI Taxonomy" id="3064525"/>
    <lineage>
        <taxon>Bacteria</taxon>
        <taxon>Bacillati</taxon>
        <taxon>Bacillota</taxon>
        <taxon>Bacilli</taxon>
        <taxon>Bacillales</taxon>
        <taxon>Paenibacillaceae</taxon>
        <taxon>Paenibacillus</taxon>
    </lineage>
</organism>
<proteinExistence type="predicted"/>